<organism evidence="1 2">
    <name type="scientific">Pinibacter aurantiacus</name>
    <dbReference type="NCBI Taxonomy" id="2851599"/>
    <lineage>
        <taxon>Bacteria</taxon>
        <taxon>Pseudomonadati</taxon>
        <taxon>Bacteroidota</taxon>
        <taxon>Chitinophagia</taxon>
        <taxon>Chitinophagales</taxon>
        <taxon>Chitinophagaceae</taxon>
        <taxon>Pinibacter</taxon>
    </lineage>
</organism>
<evidence type="ECO:0000313" key="2">
    <source>
        <dbReference type="Proteomes" id="UP000812270"/>
    </source>
</evidence>
<keyword evidence="2" id="KW-1185">Reference proteome</keyword>
<dbReference type="EMBL" id="JAHSPG010000018">
    <property type="protein sequence ID" value="MBV4360283.1"/>
    <property type="molecule type" value="Genomic_DNA"/>
</dbReference>
<dbReference type="RefSeq" id="WP_217794551.1">
    <property type="nucleotide sequence ID" value="NZ_JAHSPG010000018.1"/>
</dbReference>
<dbReference type="InterPro" id="IPR008620">
    <property type="entry name" value="FixH"/>
</dbReference>
<dbReference type="Proteomes" id="UP000812270">
    <property type="component" value="Unassembled WGS sequence"/>
</dbReference>
<accession>A0A9E2SF82</accession>
<sequence>MNWGNKLLLVFAAFGCFILYMVYRCTQTQVDLVSKEYYKDELVYQNVIDGRNNADMLNNNVSVTQDENNVAIQFPEEMRGENVTGSIWFYAPANAKNDLQVALKTNGSLVQQVSKQSLQPGKYTVKISWQEADKKFYTEQSLTISK</sequence>
<proteinExistence type="predicted"/>
<reference evidence="1" key="1">
    <citation type="submission" date="2021-06" db="EMBL/GenBank/DDBJ databases">
        <authorList>
            <person name="Huq M.A."/>
        </authorList>
    </citation>
    <scope>NUCLEOTIDE SEQUENCE</scope>
    <source>
        <strain evidence="1">MAH-26</strain>
    </source>
</reference>
<protein>
    <submittedName>
        <fullName evidence="1">FixH family protein</fullName>
    </submittedName>
</protein>
<name>A0A9E2SF82_9BACT</name>
<gene>
    <name evidence="1" type="ORF">KTO63_24165</name>
</gene>
<dbReference type="AlphaFoldDB" id="A0A9E2SF82"/>
<evidence type="ECO:0000313" key="1">
    <source>
        <dbReference type="EMBL" id="MBV4360283.1"/>
    </source>
</evidence>
<comment type="caution">
    <text evidence="1">The sequence shown here is derived from an EMBL/GenBank/DDBJ whole genome shotgun (WGS) entry which is preliminary data.</text>
</comment>
<dbReference type="Pfam" id="PF05751">
    <property type="entry name" value="FixH"/>
    <property type="match status" value="1"/>
</dbReference>